<dbReference type="PANTHER" id="PTHR10218">
    <property type="entry name" value="GTP-BINDING PROTEIN ALPHA SUBUNIT"/>
    <property type="match status" value="1"/>
</dbReference>
<evidence type="ECO:0000256" key="7">
    <source>
        <dbReference type="SAM" id="MobiDB-lite"/>
    </source>
</evidence>
<comment type="caution">
    <text evidence="9">The sequence shown here is derived from an EMBL/GenBank/DDBJ whole genome shotgun (WGS) entry which is preliminary data.</text>
</comment>
<dbReference type="InterPro" id="IPR027417">
    <property type="entry name" value="P-loop_NTPase"/>
</dbReference>
<dbReference type="SUPFAM" id="SSF52540">
    <property type="entry name" value="P-loop containing nucleoside triphosphate hydrolases"/>
    <property type="match status" value="1"/>
</dbReference>
<reference evidence="9" key="1">
    <citation type="journal article" date="2021" name="Genome Biol. Evol.">
        <title>The assembled and annotated genome of the fairy-ring fungus Marasmius oreades.</title>
        <authorList>
            <person name="Hiltunen M."/>
            <person name="Ament-Velasquez S.L."/>
            <person name="Johannesson H."/>
        </authorList>
    </citation>
    <scope>NUCLEOTIDE SEQUENCE</scope>
    <source>
        <strain evidence="9">03SP1</strain>
    </source>
</reference>
<dbReference type="RefSeq" id="XP_043001857.1">
    <property type="nucleotide sequence ID" value="XM_043159903.1"/>
</dbReference>
<feature type="binding site" evidence="5">
    <location>
        <begin position="288"/>
        <end position="294"/>
    </location>
    <ligand>
        <name>GTP</name>
        <dbReference type="ChEBI" id="CHEBI:37565"/>
    </ligand>
</feature>
<dbReference type="InterPro" id="IPR001019">
    <property type="entry name" value="Gprotein_alpha_su"/>
</dbReference>
<feature type="region of interest" description="Disordered" evidence="7">
    <location>
        <begin position="1"/>
        <end position="36"/>
    </location>
</feature>
<evidence type="ECO:0000256" key="4">
    <source>
        <dbReference type="ARBA" id="ARBA00023224"/>
    </source>
</evidence>
<evidence type="ECO:0000313" key="10">
    <source>
        <dbReference type="Proteomes" id="UP001049176"/>
    </source>
</evidence>
<proteinExistence type="predicted"/>
<keyword evidence="8" id="KW-0812">Transmembrane</keyword>
<name>A0A9P7RLE6_9AGAR</name>
<dbReference type="PRINTS" id="PR00318">
    <property type="entry name" value="GPROTEINA"/>
</dbReference>
<keyword evidence="3 5" id="KW-0342">GTP-binding</keyword>
<dbReference type="GO" id="GO:0031683">
    <property type="term" value="F:G-protein beta/gamma-subunit complex binding"/>
    <property type="evidence" value="ECO:0007669"/>
    <property type="project" value="InterPro"/>
</dbReference>
<evidence type="ECO:0000256" key="5">
    <source>
        <dbReference type="PIRSR" id="PIRSR601019-1"/>
    </source>
</evidence>
<dbReference type="PROSITE" id="PS51882">
    <property type="entry name" value="G_ALPHA"/>
    <property type="match status" value="1"/>
</dbReference>
<dbReference type="GO" id="GO:0005737">
    <property type="term" value="C:cytoplasm"/>
    <property type="evidence" value="ECO:0007669"/>
    <property type="project" value="TreeGrafter"/>
</dbReference>
<dbReference type="GO" id="GO:0003924">
    <property type="term" value="F:GTPase activity"/>
    <property type="evidence" value="ECO:0007669"/>
    <property type="project" value="InterPro"/>
</dbReference>
<dbReference type="Pfam" id="PF00503">
    <property type="entry name" value="G-alpha"/>
    <property type="match status" value="1"/>
</dbReference>
<feature type="region of interest" description="Disordered" evidence="7">
    <location>
        <begin position="129"/>
        <end position="151"/>
    </location>
</feature>
<dbReference type="AlphaFoldDB" id="A0A9P7RLE6"/>
<feature type="binding site" evidence="5">
    <location>
        <position position="446"/>
    </location>
    <ligand>
        <name>GTP</name>
        <dbReference type="ChEBI" id="CHEBI:37565"/>
    </ligand>
</feature>
<dbReference type="OrthoDB" id="5817230at2759"/>
<feature type="compositionally biased region" description="Low complexity" evidence="7">
    <location>
        <begin position="129"/>
        <end position="143"/>
    </location>
</feature>
<dbReference type="SMART" id="SM00275">
    <property type="entry name" value="G_alpha"/>
    <property type="match status" value="1"/>
</dbReference>
<keyword evidence="2 5" id="KW-0547">Nucleotide-binding</keyword>
<dbReference type="GO" id="GO:0007188">
    <property type="term" value="P:adenylate cyclase-modulating G protein-coupled receptor signaling pathway"/>
    <property type="evidence" value="ECO:0007669"/>
    <property type="project" value="TreeGrafter"/>
</dbReference>
<evidence type="ECO:0000313" key="9">
    <source>
        <dbReference type="EMBL" id="KAG7085386.1"/>
    </source>
</evidence>
<keyword evidence="4" id="KW-0807">Transducer</keyword>
<evidence type="ECO:0000256" key="3">
    <source>
        <dbReference type="ARBA" id="ARBA00023134"/>
    </source>
</evidence>
<accession>A0A9P7RLE6</accession>
<dbReference type="PANTHER" id="PTHR10218:SF360">
    <property type="entry name" value="GUANINE NUCLEOTIDE-BINDING PROTEIN SUBUNIT ALPHA HOMOLOG"/>
    <property type="match status" value="1"/>
</dbReference>
<dbReference type="EMBL" id="CM032191">
    <property type="protein sequence ID" value="KAG7085386.1"/>
    <property type="molecule type" value="Genomic_DNA"/>
</dbReference>
<gene>
    <name evidence="9" type="ORF">E1B28_002950</name>
</gene>
<evidence type="ECO:0000256" key="1">
    <source>
        <dbReference type="ARBA" id="ARBA00022723"/>
    </source>
</evidence>
<organism evidence="9 10">
    <name type="scientific">Marasmius oreades</name>
    <name type="common">fairy-ring Marasmius</name>
    <dbReference type="NCBI Taxonomy" id="181124"/>
    <lineage>
        <taxon>Eukaryota</taxon>
        <taxon>Fungi</taxon>
        <taxon>Dikarya</taxon>
        <taxon>Basidiomycota</taxon>
        <taxon>Agaricomycotina</taxon>
        <taxon>Agaricomycetes</taxon>
        <taxon>Agaricomycetidae</taxon>
        <taxon>Agaricales</taxon>
        <taxon>Marasmiineae</taxon>
        <taxon>Marasmiaceae</taxon>
        <taxon>Marasmius</taxon>
    </lineage>
</organism>
<dbReference type="InterPro" id="IPR011025">
    <property type="entry name" value="GproteinA_insert"/>
</dbReference>
<dbReference type="GO" id="GO:0005834">
    <property type="term" value="C:heterotrimeric G-protein complex"/>
    <property type="evidence" value="ECO:0007669"/>
    <property type="project" value="TreeGrafter"/>
</dbReference>
<evidence type="ECO:0000256" key="8">
    <source>
        <dbReference type="SAM" id="Phobius"/>
    </source>
</evidence>
<feature type="transmembrane region" description="Helical" evidence="8">
    <location>
        <begin position="365"/>
        <end position="385"/>
    </location>
</feature>
<feature type="binding site" evidence="6">
    <location>
        <position position="294"/>
    </location>
    <ligand>
        <name>Mg(2+)</name>
        <dbReference type="ChEBI" id="CHEBI:18420"/>
    </ligand>
</feature>
<dbReference type="GO" id="GO:0005525">
    <property type="term" value="F:GTP binding"/>
    <property type="evidence" value="ECO:0007669"/>
    <property type="project" value="UniProtKB-KW"/>
</dbReference>
<dbReference type="GeneID" id="66072026"/>
<keyword evidence="6" id="KW-0460">Magnesium</keyword>
<dbReference type="GO" id="GO:0001664">
    <property type="term" value="F:G protein-coupled receptor binding"/>
    <property type="evidence" value="ECO:0007669"/>
    <property type="project" value="TreeGrafter"/>
</dbReference>
<dbReference type="Proteomes" id="UP001049176">
    <property type="component" value="Chromosome 11"/>
</dbReference>
<evidence type="ECO:0008006" key="11">
    <source>
        <dbReference type="Google" id="ProtNLM"/>
    </source>
</evidence>
<keyword evidence="8" id="KW-0472">Membrane</keyword>
<keyword evidence="10" id="KW-1185">Reference proteome</keyword>
<evidence type="ECO:0000256" key="6">
    <source>
        <dbReference type="PIRSR" id="PIRSR601019-2"/>
    </source>
</evidence>
<keyword evidence="8" id="KW-1133">Transmembrane helix</keyword>
<feature type="binding site" evidence="5">
    <location>
        <begin position="386"/>
        <end position="389"/>
    </location>
    <ligand>
        <name>GTP</name>
        <dbReference type="ChEBI" id="CHEBI:37565"/>
    </ligand>
</feature>
<dbReference type="SUPFAM" id="SSF47895">
    <property type="entry name" value="Transducin (alpha subunit), insertion domain"/>
    <property type="match status" value="1"/>
</dbReference>
<sequence>MSIQTRRNGRGKASSSELHDNPFIVQYKPPSGETEEERIRRIRKFQDAQRASKEIDEGLQEAKKLMERRRKALKLLLLGQAEAGKSTVLKNFQMAFTPAQFQRERVVWRTIIQLNLIHAVKMIIDVLSNPESPSSPSDSDSTLPPSPCLSNHRVNRKYRRLRLSLSPLLSVETNVNKIISNARVESQDLCVRAGGSWKSKLGFRDSGGGRRSSDTDYSSSVEDGAISDLTRMLEASSDDLTTLWADPEVRGMLASTGILINNHPGFFFLHDIARVTSATYEPTDSDILRARVRTIGVEEHHIICEGEGNKGSEFFIADVGGARNSRSSWIPYFDDAQAILFLAPLSFDQMLEEDRRVNRLEDTMIIWRGICSSALLAHCILIIFFNKKDILQHTLESGVPVSKYVPSYDGPNEVHAVTKYFKARFKSSLKKLSPKPRPFISYETSAVDTRAMKAIIIVVHEGIVRNNLAESDML</sequence>
<keyword evidence="1 6" id="KW-0479">Metal-binding</keyword>
<dbReference type="FunFam" id="3.40.50.300:FF:000692">
    <property type="entry name" value="Guanine nucleotide-binding protein subunit alpha"/>
    <property type="match status" value="1"/>
</dbReference>
<evidence type="ECO:0000256" key="2">
    <source>
        <dbReference type="ARBA" id="ARBA00022741"/>
    </source>
</evidence>
<protein>
    <recommendedName>
        <fullName evidence="11">G-alpha-domain-containing protein</fullName>
    </recommendedName>
</protein>
<dbReference type="GO" id="GO:0046872">
    <property type="term" value="F:metal ion binding"/>
    <property type="evidence" value="ECO:0007669"/>
    <property type="project" value="UniProtKB-KW"/>
</dbReference>
<dbReference type="Gene3D" id="3.40.50.300">
    <property type="entry name" value="P-loop containing nucleotide triphosphate hydrolases"/>
    <property type="match status" value="2"/>
</dbReference>
<dbReference type="KEGG" id="more:E1B28_002950"/>